<comment type="caution">
    <text evidence="2">The sequence shown here is derived from an EMBL/GenBank/DDBJ whole genome shotgun (WGS) entry which is preliminary data.</text>
</comment>
<name>A0ABD1ERR3_HYPHA</name>
<proteinExistence type="predicted"/>
<evidence type="ECO:0000313" key="3">
    <source>
        <dbReference type="Proteomes" id="UP001566132"/>
    </source>
</evidence>
<dbReference type="Proteomes" id="UP001566132">
    <property type="component" value="Unassembled WGS sequence"/>
</dbReference>
<protein>
    <submittedName>
        <fullName evidence="2">Uncharacterized protein</fullName>
    </submittedName>
</protein>
<reference evidence="2 3" key="1">
    <citation type="submission" date="2024-05" db="EMBL/GenBank/DDBJ databases">
        <title>Genetic variation in Jamaican populations of the coffee berry borer (Hypothenemus hampei).</title>
        <authorList>
            <person name="Errbii M."/>
            <person name="Myrie A."/>
        </authorList>
    </citation>
    <scope>NUCLEOTIDE SEQUENCE [LARGE SCALE GENOMIC DNA]</scope>
    <source>
        <strain evidence="2">JA-Hopewell-2020-01-JO</strain>
        <tissue evidence="2">Whole body</tissue>
    </source>
</reference>
<accession>A0ABD1ERR3</accession>
<sequence length="118" mass="13263">MGYGMLRLCHSNKEEEQQQADYSARTIWLFTCGHNSTSDRQENPFGSLAFFIVMTTLIYGRVWAARDCRIYSAAPRKLQGVLRFGSSCRPPPGTFSNTTAAVVVTADDDCYEFVFVSE</sequence>
<feature type="transmembrane region" description="Helical" evidence="1">
    <location>
        <begin position="45"/>
        <end position="64"/>
    </location>
</feature>
<gene>
    <name evidence="2" type="ORF">ABEB36_006781</name>
</gene>
<evidence type="ECO:0000256" key="1">
    <source>
        <dbReference type="SAM" id="Phobius"/>
    </source>
</evidence>
<keyword evidence="1" id="KW-0812">Transmembrane</keyword>
<evidence type="ECO:0000313" key="2">
    <source>
        <dbReference type="EMBL" id="KAL1501465.1"/>
    </source>
</evidence>
<keyword evidence="1" id="KW-0472">Membrane</keyword>
<dbReference type="AlphaFoldDB" id="A0ABD1ERR3"/>
<keyword evidence="1" id="KW-1133">Transmembrane helix</keyword>
<organism evidence="2 3">
    <name type="scientific">Hypothenemus hampei</name>
    <name type="common">Coffee berry borer</name>
    <dbReference type="NCBI Taxonomy" id="57062"/>
    <lineage>
        <taxon>Eukaryota</taxon>
        <taxon>Metazoa</taxon>
        <taxon>Ecdysozoa</taxon>
        <taxon>Arthropoda</taxon>
        <taxon>Hexapoda</taxon>
        <taxon>Insecta</taxon>
        <taxon>Pterygota</taxon>
        <taxon>Neoptera</taxon>
        <taxon>Endopterygota</taxon>
        <taxon>Coleoptera</taxon>
        <taxon>Polyphaga</taxon>
        <taxon>Cucujiformia</taxon>
        <taxon>Curculionidae</taxon>
        <taxon>Scolytinae</taxon>
        <taxon>Hypothenemus</taxon>
    </lineage>
</organism>
<keyword evidence="3" id="KW-1185">Reference proteome</keyword>
<dbReference type="EMBL" id="JBDJPC010000005">
    <property type="protein sequence ID" value="KAL1501465.1"/>
    <property type="molecule type" value="Genomic_DNA"/>
</dbReference>